<dbReference type="Proteomes" id="UP001156641">
    <property type="component" value="Unassembled WGS sequence"/>
</dbReference>
<evidence type="ECO:0000256" key="2">
    <source>
        <dbReference type="ARBA" id="ARBA00023002"/>
    </source>
</evidence>
<dbReference type="PRINTS" id="PR00080">
    <property type="entry name" value="SDRFAMILY"/>
</dbReference>
<accession>A0ABQ6A4M6</accession>
<proteinExistence type="inferred from homology"/>
<sequence length="246" mass="25939">MSGKVIAITGANGGLGRALARRFAADGDHVVLLGRSLAKVQVIADEIGGTALAVACDVTVPNSVRSAFATIAATHSKIDVFINNAAIFQPTLLAEATDAQIMNAVLTNLAGPMLCARAAIPVLNRGGHIINLSTESVDEAFPHFTLYQGTKGGLETFSRHLSRELEELGIRVTVVRAGQMMGEGTSSEMDPVAGQRLFEAAMKRGLNLMARGMTQYQSATQVFRALVDLSPDIHVGTIAFHGRVAD</sequence>
<evidence type="ECO:0000256" key="3">
    <source>
        <dbReference type="RuleBase" id="RU000363"/>
    </source>
</evidence>
<dbReference type="InterPro" id="IPR036291">
    <property type="entry name" value="NAD(P)-bd_dom_sf"/>
</dbReference>
<comment type="similarity">
    <text evidence="1 3">Belongs to the short-chain dehydrogenases/reductases (SDR) family.</text>
</comment>
<dbReference type="Pfam" id="PF00106">
    <property type="entry name" value="adh_short"/>
    <property type="match status" value="1"/>
</dbReference>
<dbReference type="EMBL" id="BSOS01000066">
    <property type="protein sequence ID" value="GLR67434.1"/>
    <property type="molecule type" value="Genomic_DNA"/>
</dbReference>
<evidence type="ECO:0000313" key="5">
    <source>
        <dbReference type="Proteomes" id="UP001156641"/>
    </source>
</evidence>
<dbReference type="PANTHER" id="PTHR44196:SF1">
    <property type="entry name" value="DEHYDROGENASE_REDUCTASE SDR FAMILY MEMBER 7B"/>
    <property type="match status" value="1"/>
</dbReference>
<dbReference type="SUPFAM" id="SSF51735">
    <property type="entry name" value="NAD(P)-binding Rossmann-fold domains"/>
    <property type="match status" value="1"/>
</dbReference>
<keyword evidence="5" id="KW-1185">Reference proteome</keyword>
<dbReference type="PRINTS" id="PR00081">
    <property type="entry name" value="GDHRDH"/>
</dbReference>
<dbReference type="Gene3D" id="3.40.50.720">
    <property type="entry name" value="NAD(P)-binding Rossmann-like Domain"/>
    <property type="match status" value="1"/>
</dbReference>
<comment type="caution">
    <text evidence="4">The sequence shown here is derived from an EMBL/GenBank/DDBJ whole genome shotgun (WGS) entry which is preliminary data.</text>
</comment>
<organism evidence="4 5">
    <name type="scientific">Acidocella aquatica</name>
    <dbReference type="NCBI Taxonomy" id="1922313"/>
    <lineage>
        <taxon>Bacteria</taxon>
        <taxon>Pseudomonadati</taxon>
        <taxon>Pseudomonadota</taxon>
        <taxon>Alphaproteobacteria</taxon>
        <taxon>Acetobacterales</taxon>
        <taxon>Acidocellaceae</taxon>
        <taxon>Acidocella</taxon>
    </lineage>
</organism>
<dbReference type="InterPro" id="IPR002347">
    <property type="entry name" value="SDR_fam"/>
</dbReference>
<keyword evidence="2" id="KW-0560">Oxidoreductase</keyword>
<reference evidence="5" key="1">
    <citation type="journal article" date="2019" name="Int. J. Syst. Evol. Microbiol.">
        <title>The Global Catalogue of Microorganisms (GCM) 10K type strain sequencing project: providing services to taxonomists for standard genome sequencing and annotation.</title>
        <authorList>
            <consortium name="The Broad Institute Genomics Platform"/>
            <consortium name="The Broad Institute Genome Sequencing Center for Infectious Disease"/>
            <person name="Wu L."/>
            <person name="Ma J."/>
        </authorList>
    </citation>
    <scope>NUCLEOTIDE SEQUENCE [LARGE SCALE GENOMIC DNA]</scope>
    <source>
        <strain evidence="5">NBRC 112502</strain>
    </source>
</reference>
<evidence type="ECO:0000313" key="4">
    <source>
        <dbReference type="EMBL" id="GLR67434.1"/>
    </source>
</evidence>
<gene>
    <name evidence="4" type="ORF">GCM10010909_21150</name>
</gene>
<dbReference type="PANTHER" id="PTHR44196">
    <property type="entry name" value="DEHYDROGENASE/REDUCTASE SDR FAMILY MEMBER 7B"/>
    <property type="match status" value="1"/>
</dbReference>
<dbReference type="RefSeq" id="WP_284258174.1">
    <property type="nucleotide sequence ID" value="NZ_BSOS01000066.1"/>
</dbReference>
<dbReference type="CDD" id="cd05233">
    <property type="entry name" value="SDR_c"/>
    <property type="match status" value="1"/>
</dbReference>
<protein>
    <submittedName>
        <fullName evidence="4">Short-chain dehydrogenase</fullName>
    </submittedName>
</protein>
<name>A0ABQ6A4M6_9PROT</name>
<evidence type="ECO:0000256" key="1">
    <source>
        <dbReference type="ARBA" id="ARBA00006484"/>
    </source>
</evidence>